<name>A0A0J8GMN4_9ALTE</name>
<keyword evidence="1" id="KW-1133">Transmembrane helix</keyword>
<feature type="transmembrane region" description="Helical" evidence="1">
    <location>
        <begin position="47"/>
        <end position="67"/>
    </location>
</feature>
<dbReference type="STRING" id="1513271.XM47_16660"/>
<keyword evidence="3" id="KW-1185">Reference proteome</keyword>
<feature type="transmembrane region" description="Helical" evidence="1">
    <location>
        <begin position="141"/>
        <end position="162"/>
    </location>
</feature>
<evidence type="ECO:0008006" key="4">
    <source>
        <dbReference type="Google" id="ProtNLM"/>
    </source>
</evidence>
<keyword evidence="1" id="KW-0812">Transmembrane</keyword>
<dbReference type="Proteomes" id="UP000037600">
    <property type="component" value="Unassembled WGS sequence"/>
</dbReference>
<organism evidence="2 3">
    <name type="scientific">Catenovulum maritimum</name>
    <dbReference type="NCBI Taxonomy" id="1513271"/>
    <lineage>
        <taxon>Bacteria</taxon>
        <taxon>Pseudomonadati</taxon>
        <taxon>Pseudomonadota</taxon>
        <taxon>Gammaproteobacteria</taxon>
        <taxon>Alteromonadales</taxon>
        <taxon>Alteromonadaceae</taxon>
        <taxon>Catenovulum</taxon>
    </lineage>
</organism>
<protein>
    <recommendedName>
        <fullName evidence="4">DUF2878 domain-containing protein</fullName>
    </recommendedName>
</protein>
<comment type="caution">
    <text evidence="2">The sequence shown here is derived from an EMBL/GenBank/DDBJ whole genome shotgun (WGS) entry which is preliminary data.</text>
</comment>
<sequence>MTAYNLICFQACWFLAAIYQHNAVIWMFGLLLIHFLLSHSKRSDFRLLPIAVLGLFVDQILSIFQIVQFKTSQLDFSVINNLVPIWLALLWIALAISFNHSLAWLNRIKLRYVSLLGLVFGPASYYAGAQFNALTLSVSELNFLITYACIWSVLLPLCTLLASRLNK</sequence>
<dbReference type="EMBL" id="LAZL01000034">
    <property type="protein sequence ID" value="KMT64037.1"/>
    <property type="molecule type" value="Genomic_DNA"/>
</dbReference>
<evidence type="ECO:0000313" key="2">
    <source>
        <dbReference type="EMBL" id="KMT64037.1"/>
    </source>
</evidence>
<proteinExistence type="predicted"/>
<keyword evidence="1" id="KW-0472">Membrane</keyword>
<evidence type="ECO:0000256" key="1">
    <source>
        <dbReference type="SAM" id="Phobius"/>
    </source>
</evidence>
<feature type="transmembrane region" description="Helical" evidence="1">
    <location>
        <begin position="79"/>
        <end position="98"/>
    </location>
</feature>
<gene>
    <name evidence="2" type="ORF">XM47_16660</name>
</gene>
<feature type="transmembrane region" description="Helical" evidence="1">
    <location>
        <begin position="13"/>
        <end position="35"/>
    </location>
</feature>
<reference evidence="2 3" key="1">
    <citation type="submission" date="2015-04" db="EMBL/GenBank/DDBJ databases">
        <title>Draft Genome Sequence of the Novel Agar-Digesting Marine Bacterium Q1.</title>
        <authorList>
            <person name="Li Y."/>
            <person name="Li D."/>
            <person name="Chen G."/>
            <person name="Du Z."/>
        </authorList>
    </citation>
    <scope>NUCLEOTIDE SEQUENCE [LARGE SCALE GENOMIC DNA]</scope>
    <source>
        <strain evidence="2 3">Q1</strain>
    </source>
</reference>
<accession>A0A0J8GMN4</accession>
<feature type="transmembrane region" description="Helical" evidence="1">
    <location>
        <begin position="110"/>
        <end position="129"/>
    </location>
</feature>
<dbReference type="AlphaFoldDB" id="A0A0J8GMN4"/>
<evidence type="ECO:0000313" key="3">
    <source>
        <dbReference type="Proteomes" id="UP000037600"/>
    </source>
</evidence>
<dbReference type="Pfam" id="PF11086">
    <property type="entry name" value="DUF2878"/>
    <property type="match status" value="1"/>
</dbReference>
<dbReference type="InterPro" id="IPR021306">
    <property type="entry name" value="DUF2878"/>
</dbReference>